<evidence type="ECO:0000256" key="8">
    <source>
        <dbReference type="ARBA" id="ARBA00022927"/>
    </source>
</evidence>
<evidence type="ECO:0000259" key="13">
    <source>
        <dbReference type="Pfam" id="PF05662"/>
    </source>
</evidence>
<dbReference type="SUPFAM" id="SSF101967">
    <property type="entry name" value="Adhesin YadA, collagen-binding domain"/>
    <property type="match status" value="4"/>
</dbReference>
<dbReference type="Gene3D" id="3.30.1300.30">
    <property type="entry name" value="GSPII I/J protein-like"/>
    <property type="match status" value="1"/>
</dbReference>
<evidence type="ECO:0000313" key="15">
    <source>
        <dbReference type="Proteomes" id="UP000540929"/>
    </source>
</evidence>
<dbReference type="InterPro" id="IPR005594">
    <property type="entry name" value="YadA_C"/>
</dbReference>
<dbReference type="GO" id="GO:0009279">
    <property type="term" value="C:cell outer membrane"/>
    <property type="evidence" value="ECO:0007669"/>
    <property type="project" value="UniProtKB-SubCell"/>
</dbReference>
<dbReference type="GO" id="GO:0009986">
    <property type="term" value="C:cell surface"/>
    <property type="evidence" value="ECO:0007669"/>
    <property type="project" value="UniProtKB-SubCell"/>
</dbReference>
<keyword evidence="8" id="KW-0653">Protein transport</keyword>
<accession>A0A7Y9WHS2</accession>
<feature type="domain" description="Trimeric autotransporter adhesin YadA-like stalk" evidence="13">
    <location>
        <begin position="308"/>
        <end position="339"/>
    </location>
</feature>
<dbReference type="AlphaFoldDB" id="A0A7Y9WHS2"/>
<dbReference type="InterPro" id="IPR008635">
    <property type="entry name" value="Coiled_stalk_dom"/>
</dbReference>
<dbReference type="Pfam" id="PF03895">
    <property type="entry name" value="YadA_anchor"/>
    <property type="match status" value="1"/>
</dbReference>
<reference evidence="14 15" key="1">
    <citation type="submission" date="2020-07" db="EMBL/GenBank/DDBJ databases">
        <title>Exploring microbial biodiversity for novel pathways involved in the catabolism of aromatic compounds derived from lignin.</title>
        <authorList>
            <person name="Elkins J."/>
        </authorList>
    </citation>
    <scope>NUCLEOTIDE SEQUENCE [LARGE SCALE GENOMIC DNA]</scope>
    <source>
        <strain evidence="14 15">H2C3C</strain>
    </source>
</reference>
<comment type="similarity">
    <text evidence="3">Belongs to the autotransporter-2 (AT-2) (TC 1.B.40) family.</text>
</comment>
<dbReference type="InterPro" id="IPR008640">
    <property type="entry name" value="Adhesin_Head_dom"/>
</dbReference>
<keyword evidence="7" id="KW-0732">Signal</keyword>
<dbReference type="Pfam" id="PF05658">
    <property type="entry name" value="YadA_head"/>
    <property type="match status" value="2"/>
</dbReference>
<evidence type="ECO:0000259" key="12">
    <source>
        <dbReference type="Pfam" id="PF05658"/>
    </source>
</evidence>
<comment type="subcellular location">
    <subcellularLocation>
        <location evidence="2">Cell outer membrane</location>
    </subcellularLocation>
    <subcellularLocation>
        <location evidence="1">Cell surface</location>
    </subcellularLocation>
</comment>
<keyword evidence="15" id="KW-1185">Reference proteome</keyword>
<feature type="domain" description="Trimeric autotransporter adhesin YadA-like head" evidence="12">
    <location>
        <begin position="405"/>
        <end position="430"/>
    </location>
</feature>
<evidence type="ECO:0000256" key="4">
    <source>
        <dbReference type="ARBA" id="ARBA00022448"/>
    </source>
</evidence>
<evidence type="ECO:0000256" key="7">
    <source>
        <dbReference type="ARBA" id="ARBA00022729"/>
    </source>
</evidence>
<evidence type="ECO:0000256" key="6">
    <source>
        <dbReference type="ARBA" id="ARBA00022692"/>
    </source>
</evidence>
<comment type="caution">
    <text evidence="14">The sequence shown here is derived from an EMBL/GenBank/DDBJ whole genome shotgun (WGS) entry which is preliminary data.</text>
</comment>
<dbReference type="InterPro" id="IPR045584">
    <property type="entry name" value="Pilin-like"/>
</dbReference>
<name>A0A7Y9WHS2_9BURK</name>
<keyword evidence="5" id="KW-1134">Transmembrane beta strand</keyword>
<keyword evidence="6" id="KW-0812">Transmembrane</keyword>
<evidence type="ECO:0000259" key="11">
    <source>
        <dbReference type="Pfam" id="PF03895"/>
    </source>
</evidence>
<evidence type="ECO:0000256" key="10">
    <source>
        <dbReference type="ARBA" id="ARBA00023237"/>
    </source>
</evidence>
<keyword evidence="10" id="KW-0998">Cell outer membrane</keyword>
<evidence type="ECO:0000313" key="14">
    <source>
        <dbReference type="EMBL" id="NYH20972.1"/>
    </source>
</evidence>
<gene>
    <name evidence="14" type="ORF">GGD40_000451</name>
</gene>
<dbReference type="SUPFAM" id="SSF54523">
    <property type="entry name" value="Pili subunits"/>
    <property type="match status" value="1"/>
</dbReference>
<keyword evidence="4" id="KW-0813">Transport</keyword>
<dbReference type="Pfam" id="PF05662">
    <property type="entry name" value="YadA_stalk"/>
    <property type="match status" value="4"/>
</dbReference>
<protein>
    <submittedName>
        <fullName evidence="14">Putative phage infection (PIP) family protein YhgE</fullName>
    </submittedName>
</protein>
<feature type="domain" description="Trimeric autotransporter adhesin YadA-like stalk" evidence="13">
    <location>
        <begin position="254"/>
        <end position="281"/>
    </location>
</feature>
<feature type="domain" description="Trimeric autotransporter adhesin YadA-like C-terminal membrane anchor" evidence="11">
    <location>
        <begin position="495"/>
        <end position="553"/>
    </location>
</feature>
<organism evidence="14 15">
    <name type="scientific">Paraburkholderia bryophila</name>
    <dbReference type="NCBI Taxonomy" id="420952"/>
    <lineage>
        <taxon>Bacteria</taxon>
        <taxon>Pseudomonadati</taxon>
        <taxon>Pseudomonadota</taxon>
        <taxon>Betaproteobacteria</taxon>
        <taxon>Burkholderiales</taxon>
        <taxon>Burkholderiaceae</taxon>
        <taxon>Paraburkholderia</taxon>
    </lineage>
</organism>
<dbReference type="InterPro" id="IPR011049">
    <property type="entry name" value="Serralysin-like_metalloprot_C"/>
</dbReference>
<evidence type="ECO:0000256" key="5">
    <source>
        <dbReference type="ARBA" id="ARBA00022452"/>
    </source>
</evidence>
<feature type="domain" description="Trimeric autotransporter adhesin YadA-like stalk" evidence="13">
    <location>
        <begin position="449"/>
        <end position="489"/>
    </location>
</feature>
<dbReference type="Proteomes" id="UP000540929">
    <property type="component" value="Unassembled WGS sequence"/>
</dbReference>
<feature type="domain" description="Trimeric autotransporter adhesin YadA-like stalk" evidence="13">
    <location>
        <begin position="85"/>
        <end position="125"/>
    </location>
</feature>
<dbReference type="Gene3D" id="2.150.10.10">
    <property type="entry name" value="Serralysin-like metalloprotease, C-terminal"/>
    <property type="match status" value="4"/>
</dbReference>
<keyword evidence="9" id="KW-0472">Membrane</keyword>
<evidence type="ECO:0000256" key="3">
    <source>
        <dbReference type="ARBA" id="ARBA00005848"/>
    </source>
</evidence>
<dbReference type="EMBL" id="JACCAS010000001">
    <property type="protein sequence ID" value="NYH20972.1"/>
    <property type="molecule type" value="Genomic_DNA"/>
</dbReference>
<evidence type="ECO:0000256" key="2">
    <source>
        <dbReference type="ARBA" id="ARBA00004442"/>
    </source>
</evidence>
<sequence length="553" mass="52248">MTSLSTSASTGISTAQSGVTSLSTGVSSLSTGLSTTNSNVTSLSTSTSTGIASLSTGIANSVQYDDASHTKVTLGGAGSTTPVTLTNVAAGTNPTDAVNFGQLTSLSTSTSAGINSLSTGLSTTNSSVVSLSTSTSTGLSTAQSGMTSLSTGLSTTNSNLTSLSTSTSTGIATVQSGVTSLSTGLSTTNSNVASLSTGLTTAASGVSALSTGIANGTVGLVQQVGGAPGNGVLTVGANTGGTSVDFAGTAGARQLSGVAAGTAPTDAVNVSQLQAVASVASDSVLYDNAAHTSVTLGGVGAGSAVALTNVAAGAISSTSTDAVNGSQLFALETQVSALTGYSIGSGLLGSQTATGTQTASGSPYVAVNSTGSAASATGTESVAIGGNSTASSGNSVALGSGAKSTASGSTAIGSNATASAPNSVALGAGSIADQPNSVSVGSPGNERTITNVAPGVNPTDAVNMQQLNSVQQGVNAVARQAYSGIAGATALTMIPDVDPGKTLAVGIGSGNYMGYSAVAIGFSARITDNLKVKGGVSTSASGTVYGAGIGYQW</sequence>
<proteinExistence type="inferred from homology"/>
<evidence type="ECO:0000256" key="1">
    <source>
        <dbReference type="ARBA" id="ARBA00004241"/>
    </source>
</evidence>
<evidence type="ECO:0000256" key="9">
    <source>
        <dbReference type="ARBA" id="ARBA00023136"/>
    </source>
</evidence>
<dbReference type="GO" id="GO:0015031">
    <property type="term" value="P:protein transport"/>
    <property type="evidence" value="ECO:0007669"/>
    <property type="project" value="UniProtKB-KW"/>
</dbReference>
<feature type="domain" description="Trimeric autotransporter adhesin YadA-like head" evidence="12">
    <location>
        <begin position="376"/>
        <end position="402"/>
    </location>
</feature>